<proteinExistence type="predicted"/>
<gene>
    <name evidence="1" type="ORF">G2W53_039289</name>
</gene>
<dbReference type="EMBL" id="JAAIUW010000012">
    <property type="protein sequence ID" value="KAF7807128.1"/>
    <property type="molecule type" value="Genomic_DNA"/>
</dbReference>
<keyword evidence="2" id="KW-1185">Reference proteome</keyword>
<evidence type="ECO:0000313" key="1">
    <source>
        <dbReference type="EMBL" id="KAF7807128.1"/>
    </source>
</evidence>
<accession>A0A834SMH3</accession>
<dbReference type="Proteomes" id="UP000634136">
    <property type="component" value="Unassembled WGS sequence"/>
</dbReference>
<sequence length="240" mass="26617">MSVPLIPRDLQSPQELTAARAMAGEPVDNVLCPNYATSSSFASAIGSIGVVQLPAGILGRRWLLRRCLSLSLAMLERRLKRFLKSVSTFTRGSDPKKKKGDDLVRGIKMCLQVATLIKDLFEKHSEQEAMSRSLQDEVDHFCLEFQNKSLKLKERALVEQGAQISLLMEEVKSLSAFYPFPVLIGIILHMGEFVWGCLSSAGCPFFGLEGLCFDEPSASAPSRRRVLKSYHVLTFGECAF</sequence>
<dbReference type="AlphaFoldDB" id="A0A834SMH3"/>
<comment type="caution">
    <text evidence="1">The sequence shown here is derived from an EMBL/GenBank/DDBJ whole genome shotgun (WGS) entry which is preliminary data.</text>
</comment>
<protein>
    <submittedName>
        <fullName evidence="1">Uncharacterized protein</fullName>
    </submittedName>
</protein>
<name>A0A834SMH3_9FABA</name>
<organism evidence="1 2">
    <name type="scientific">Senna tora</name>
    <dbReference type="NCBI Taxonomy" id="362788"/>
    <lineage>
        <taxon>Eukaryota</taxon>
        <taxon>Viridiplantae</taxon>
        <taxon>Streptophyta</taxon>
        <taxon>Embryophyta</taxon>
        <taxon>Tracheophyta</taxon>
        <taxon>Spermatophyta</taxon>
        <taxon>Magnoliopsida</taxon>
        <taxon>eudicotyledons</taxon>
        <taxon>Gunneridae</taxon>
        <taxon>Pentapetalae</taxon>
        <taxon>rosids</taxon>
        <taxon>fabids</taxon>
        <taxon>Fabales</taxon>
        <taxon>Fabaceae</taxon>
        <taxon>Caesalpinioideae</taxon>
        <taxon>Cassia clade</taxon>
        <taxon>Senna</taxon>
    </lineage>
</organism>
<reference evidence="1" key="1">
    <citation type="submission" date="2020-09" db="EMBL/GenBank/DDBJ databases">
        <title>Genome-Enabled Discovery of Anthraquinone Biosynthesis in Senna tora.</title>
        <authorList>
            <person name="Kang S.-H."/>
            <person name="Pandey R.P."/>
            <person name="Lee C.-M."/>
            <person name="Sim J.-S."/>
            <person name="Jeong J.-T."/>
            <person name="Choi B.-S."/>
            <person name="Jung M."/>
            <person name="Ginzburg D."/>
            <person name="Zhao K."/>
            <person name="Won S.Y."/>
            <person name="Oh T.-J."/>
            <person name="Yu Y."/>
            <person name="Kim N.-H."/>
            <person name="Lee O.R."/>
            <person name="Lee T.-H."/>
            <person name="Bashyal P."/>
            <person name="Kim T.-S."/>
            <person name="Lee W.-H."/>
            <person name="Kawkins C."/>
            <person name="Kim C.-K."/>
            <person name="Kim J.S."/>
            <person name="Ahn B.O."/>
            <person name="Rhee S.Y."/>
            <person name="Sohng J.K."/>
        </authorList>
    </citation>
    <scope>NUCLEOTIDE SEQUENCE</scope>
    <source>
        <tissue evidence="1">Leaf</tissue>
    </source>
</reference>
<evidence type="ECO:0000313" key="2">
    <source>
        <dbReference type="Proteomes" id="UP000634136"/>
    </source>
</evidence>